<sequence>MIVSFVYHGELLLGLISYLLLN</sequence>
<protein>
    <submittedName>
        <fullName evidence="1">Uncharacterized protein</fullName>
    </submittedName>
</protein>
<dbReference type="EMBL" id="GGEC01071123">
    <property type="protein sequence ID" value="MBX51607.1"/>
    <property type="molecule type" value="Transcribed_RNA"/>
</dbReference>
<name>A0A2P2PA80_RHIMU</name>
<accession>A0A2P2PA80</accession>
<proteinExistence type="predicted"/>
<reference evidence="1" key="1">
    <citation type="submission" date="2018-02" db="EMBL/GenBank/DDBJ databases">
        <title>Rhizophora mucronata_Transcriptome.</title>
        <authorList>
            <person name="Meera S.P."/>
            <person name="Sreeshan A."/>
            <person name="Augustine A."/>
        </authorList>
    </citation>
    <scope>NUCLEOTIDE SEQUENCE</scope>
    <source>
        <tissue evidence="1">Leaf</tissue>
    </source>
</reference>
<dbReference type="AlphaFoldDB" id="A0A2P2PA80"/>
<evidence type="ECO:0000313" key="1">
    <source>
        <dbReference type="EMBL" id="MBX51607.1"/>
    </source>
</evidence>
<organism evidence="1">
    <name type="scientific">Rhizophora mucronata</name>
    <name type="common">Asiatic mangrove</name>
    <dbReference type="NCBI Taxonomy" id="61149"/>
    <lineage>
        <taxon>Eukaryota</taxon>
        <taxon>Viridiplantae</taxon>
        <taxon>Streptophyta</taxon>
        <taxon>Embryophyta</taxon>
        <taxon>Tracheophyta</taxon>
        <taxon>Spermatophyta</taxon>
        <taxon>Magnoliopsida</taxon>
        <taxon>eudicotyledons</taxon>
        <taxon>Gunneridae</taxon>
        <taxon>Pentapetalae</taxon>
        <taxon>rosids</taxon>
        <taxon>fabids</taxon>
        <taxon>Malpighiales</taxon>
        <taxon>Rhizophoraceae</taxon>
        <taxon>Rhizophora</taxon>
    </lineage>
</organism>